<gene>
    <name evidence="3" type="ORF">BDD21_0326</name>
</gene>
<dbReference type="Gene3D" id="3.40.50.150">
    <property type="entry name" value="Vaccinia Virus protein VP39"/>
    <property type="match status" value="1"/>
</dbReference>
<protein>
    <submittedName>
        <fullName evidence="3">Methyltransferase family protein</fullName>
    </submittedName>
</protein>
<keyword evidence="3" id="KW-0489">Methyltransferase</keyword>
<evidence type="ECO:0000313" key="3">
    <source>
        <dbReference type="EMBL" id="RKT43018.1"/>
    </source>
</evidence>
<keyword evidence="4" id="KW-1185">Reference proteome</keyword>
<name>A0A495V5G4_9GAMM</name>
<dbReference type="Proteomes" id="UP000274556">
    <property type="component" value="Unassembled WGS sequence"/>
</dbReference>
<dbReference type="InterPro" id="IPR053173">
    <property type="entry name" value="SAM-binding_MTase"/>
</dbReference>
<dbReference type="Pfam" id="PF13847">
    <property type="entry name" value="Methyltransf_31"/>
    <property type="match status" value="1"/>
</dbReference>
<organism evidence="3 4">
    <name type="scientific">Thiocapsa rosea</name>
    <dbReference type="NCBI Taxonomy" id="69360"/>
    <lineage>
        <taxon>Bacteria</taxon>
        <taxon>Pseudomonadati</taxon>
        <taxon>Pseudomonadota</taxon>
        <taxon>Gammaproteobacteria</taxon>
        <taxon>Chromatiales</taxon>
        <taxon>Chromatiaceae</taxon>
        <taxon>Thiocapsa</taxon>
    </lineage>
</organism>
<dbReference type="GO" id="GO:0008168">
    <property type="term" value="F:methyltransferase activity"/>
    <property type="evidence" value="ECO:0007669"/>
    <property type="project" value="UniProtKB-KW"/>
</dbReference>
<proteinExistence type="predicted"/>
<comment type="caution">
    <text evidence="3">The sequence shown here is derived from an EMBL/GenBank/DDBJ whole genome shotgun (WGS) entry which is preliminary data.</text>
</comment>
<evidence type="ECO:0000259" key="2">
    <source>
        <dbReference type="Pfam" id="PF21320"/>
    </source>
</evidence>
<dbReference type="Pfam" id="PF21320">
    <property type="entry name" value="WHD_Rv2258c"/>
    <property type="match status" value="1"/>
</dbReference>
<evidence type="ECO:0000313" key="4">
    <source>
        <dbReference type="Proteomes" id="UP000274556"/>
    </source>
</evidence>
<keyword evidence="3" id="KW-0808">Transferase</keyword>
<feature type="domain" description="Methyltransferase" evidence="1">
    <location>
        <begin position="178"/>
        <end position="295"/>
    </location>
</feature>
<accession>A0A495V5G4</accession>
<dbReference type="PANTHER" id="PTHR45128:SF1">
    <property type="entry name" value="S-ADENOSYLMETHIONINE-DEPENDENT METHYLTRANSFERASE RV2258C"/>
    <property type="match status" value="1"/>
</dbReference>
<dbReference type="CDD" id="cd02440">
    <property type="entry name" value="AdoMet_MTases"/>
    <property type="match status" value="1"/>
</dbReference>
<feature type="domain" description="S-adenosylmethionine-dependent methyltransferase Rv2258c-like winged HTH" evidence="2">
    <location>
        <begin position="30"/>
        <end position="104"/>
    </location>
</feature>
<dbReference type="OrthoDB" id="9801363at2"/>
<dbReference type="SUPFAM" id="SSF53335">
    <property type="entry name" value="S-adenosyl-L-methionine-dependent methyltransferases"/>
    <property type="match status" value="1"/>
</dbReference>
<dbReference type="InterPro" id="IPR029063">
    <property type="entry name" value="SAM-dependent_MTases_sf"/>
</dbReference>
<dbReference type="PANTHER" id="PTHR45128">
    <property type="entry name" value="METHYLTRANSFERASE TYPE 11"/>
    <property type="match status" value="1"/>
</dbReference>
<dbReference type="InterPro" id="IPR025714">
    <property type="entry name" value="Methyltranfer_dom"/>
</dbReference>
<dbReference type="AlphaFoldDB" id="A0A495V5G4"/>
<dbReference type="InterPro" id="IPR048711">
    <property type="entry name" value="WHD_Rv2258c"/>
</dbReference>
<dbReference type="EMBL" id="RBXL01000001">
    <property type="protein sequence ID" value="RKT43018.1"/>
    <property type="molecule type" value="Genomic_DNA"/>
</dbReference>
<dbReference type="GO" id="GO:0032259">
    <property type="term" value="P:methylation"/>
    <property type="evidence" value="ECO:0007669"/>
    <property type="project" value="UniProtKB-KW"/>
</dbReference>
<reference evidence="3 4" key="1">
    <citation type="submission" date="2018-10" db="EMBL/GenBank/DDBJ databases">
        <title>Genomic Encyclopedia of Archaeal and Bacterial Type Strains, Phase II (KMG-II): from individual species to whole genera.</title>
        <authorList>
            <person name="Goeker M."/>
        </authorList>
    </citation>
    <scope>NUCLEOTIDE SEQUENCE [LARGE SCALE GENOMIC DNA]</scope>
    <source>
        <strain evidence="3 4">DSM 235</strain>
    </source>
</reference>
<sequence length="362" mass="40315">MSLSLAEKQSFDQQNAESFAERIGQILDSGAVAVMLSIGHRTGLFDLMARLPPSTSQRIASEAGLSERYVREWLAAMTTGRIVQYDPVRRTYALPPEHAACLTRGGALGNFAVYAQYVTLMGQVQDRTLACFETGDGLDYGDFPDFHQVMCEDSNQTVVAQLFDTLLPLVPGLRRRLEAGIEVLDAGCARGRALIAMAERYPRSRFTGYDLCADAIADATRNARTNGTKNVRFEVRDLTHFQERERYDFVVSFDAVHDQKDPQDLLRRLCGALRHDGVYLMQDIGGSAHLEKNLDFPMASLLYAISCVHCTPVSLGQGGEGLGTMWGWETAERMLREAGFAQIERHVLPHDPMNVWFVSRKA</sequence>
<dbReference type="RefSeq" id="WP_120795653.1">
    <property type="nucleotide sequence ID" value="NZ_RBXL01000001.1"/>
</dbReference>
<evidence type="ECO:0000259" key="1">
    <source>
        <dbReference type="Pfam" id="PF13847"/>
    </source>
</evidence>